<dbReference type="AlphaFoldDB" id="A0A917Q5V4"/>
<feature type="domain" description="Aldehyde dehydrogenase" evidence="6">
    <location>
        <begin position="25"/>
        <end position="482"/>
    </location>
</feature>
<feature type="active site" evidence="4">
    <location>
        <position position="256"/>
    </location>
</feature>
<protein>
    <submittedName>
        <fullName evidence="7">Aldehyde dehydrogenase</fullName>
    </submittedName>
</protein>
<dbReference type="PROSITE" id="PS00687">
    <property type="entry name" value="ALDEHYDE_DEHYDR_GLU"/>
    <property type="match status" value="1"/>
</dbReference>
<dbReference type="RefSeq" id="WP_244645102.1">
    <property type="nucleotide sequence ID" value="NZ_BMMF01000003.1"/>
</dbReference>
<evidence type="ECO:0000313" key="7">
    <source>
        <dbReference type="EMBL" id="GGK26223.1"/>
    </source>
</evidence>
<comment type="caution">
    <text evidence="7">The sequence shown here is derived from an EMBL/GenBank/DDBJ whole genome shotgun (WGS) entry which is preliminary data.</text>
</comment>
<dbReference type="InterPro" id="IPR016161">
    <property type="entry name" value="Ald_DH/histidinol_DH"/>
</dbReference>
<dbReference type="InterPro" id="IPR016160">
    <property type="entry name" value="Ald_DH_CS_CYS"/>
</dbReference>
<dbReference type="Gene3D" id="3.40.309.10">
    <property type="entry name" value="Aldehyde Dehydrogenase, Chain A, domain 2"/>
    <property type="match status" value="1"/>
</dbReference>
<evidence type="ECO:0000313" key="8">
    <source>
        <dbReference type="Proteomes" id="UP000600449"/>
    </source>
</evidence>
<dbReference type="Gene3D" id="3.40.605.10">
    <property type="entry name" value="Aldehyde Dehydrogenase, Chain A, domain 1"/>
    <property type="match status" value="1"/>
</dbReference>
<evidence type="ECO:0000256" key="4">
    <source>
        <dbReference type="PROSITE-ProRule" id="PRU10007"/>
    </source>
</evidence>
<dbReference type="SUPFAM" id="SSF53720">
    <property type="entry name" value="ALDH-like"/>
    <property type="match status" value="1"/>
</dbReference>
<evidence type="ECO:0000256" key="1">
    <source>
        <dbReference type="ARBA" id="ARBA00009986"/>
    </source>
</evidence>
<evidence type="ECO:0000256" key="2">
    <source>
        <dbReference type="ARBA" id="ARBA00023002"/>
    </source>
</evidence>
<proteinExistence type="inferred from homology"/>
<dbReference type="EMBL" id="BMMF01000003">
    <property type="protein sequence ID" value="GGK26223.1"/>
    <property type="molecule type" value="Genomic_DNA"/>
</dbReference>
<dbReference type="Proteomes" id="UP000600449">
    <property type="component" value="Unassembled WGS sequence"/>
</dbReference>
<dbReference type="Pfam" id="PF00171">
    <property type="entry name" value="Aldedh"/>
    <property type="match status" value="1"/>
</dbReference>
<keyword evidence="8" id="KW-1185">Reference proteome</keyword>
<dbReference type="InterPro" id="IPR029510">
    <property type="entry name" value="Ald_DH_CS_GLU"/>
</dbReference>
<comment type="similarity">
    <text evidence="1 5">Belongs to the aldehyde dehydrogenase family.</text>
</comment>
<dbReference type="FunFam" id="3.40.309.10:FF:000012">
    <property type="entry name" value="Betaine aldehyde dehydrogenase"/>
    <property type="match status" value="1"/>
</dbReference>
<reference evidence="7 8" key="1">
    <citation type="journal article" date="2014" name="Int. J. Syst. Evol. Microbiol.">
        <title>Complete genome sequence of Corynebacterium casei LMG S-19264T (=DSM 44701T), isolated from a smear-ripened cheese.</title>
        <authorList>
            <consortium name="US DOE Joint Genome Institute (JGI-PGF)"/>
            <person name="Walter F."/>
            <person name="Albersmeier A."/>
            <person name="Kalinowski J."/>
            <person name="Ruckert C."/>
        </authorList>
    </citation>
    <scope>NUCLEOTIDE SEQUENCE [LARGE SCALE GENOMIC DNA]</scope>
    <source>
        <strain evidence="7 8">CGMCC 1.9161</strain>
    </source>
</reference>
<dbReference type="InterPro" id="IPR015590">
    <property type="entry name" value="Aldehyde_DH_dom"/>
</dbReference>
<evidence type="ECO:0000256" key="3">
    <source>
        <dbReference type="ARBA" id="ARBA00023097"/>
    </source>
</evidence>
<sequence>MRADILARHWGEPIGSLVDGAVVPGAGEAITLVCPATEEPLATYADAGAEIADRAHAAAERGGAAWRALTPSKRGEILMRAADLVARDVDAIAAVEGLVAGKPIRDARAEVGRVAEMFRYYAGFADKIEGRVVPVASGHLTLVTPEPLGTIVQITPWNAPIFTAGWQLAPALAAGNAAILKPSEWTPVTSLMLGRLLIEAGVPAGAVTVITGFGRTAGAALVSDPRCGKAVFVGSVPSGRKVASLAAAAGRPSLLELGGKSAMIVFADADLAAAATCAQGAIFAAAGQSCTAGSRLLVERPVYERVLAWLAEGAARLRVGDPLDPATEVGPLQNARQYASVAAMMEAARAAGARLVLGGGRPEALAETAGFYVAPTIFADVTPEMSIAREEIFGPVLAVIPFEGEEEALALANGTEFDLAGAVWSRDGAKALRVARRLRAGSVWVNGYRTLSVQAPFGGMRGSGFGRSSGAEVMAEYTQAKSLWIETAETPIFPFGYAPGAPG</sequence>
<dbReference type="InterPro" id="IPR016162">
    <property type="entry name" value="Ald_DH_N"/>
</dbReference>
<dbReference type="GO" id="GO:0016620">
    <property type="term" value="F:oxidoreductase activity, acting on the aldehyde or oxo group of donors, NAD or NADP as acceptor"/>
    <property type="evidence" value="ECO:0007669"/>
    <property type="project" value="InterPro"/>
</dbReference>
<keyword evidence="2 5" id="KW-0560">Oxidoreductase</keyword>
<organism evidence="7 8">
    <name type="scientific">Salinarimonas ramus</name>
    <dbReference type="NCBI Taxonomy" id="690164"/>
    <lineage>
        <taxon>Bacteria</taxon>
        <taxon>Pseudomonadati</taxon>
        <taxon>Pseudomonadota</taxon>
        <taxon>Alphaproteobacteria</taxon>
        <taxon>Hyphomicrobiales</taxon>
        <taxon>Salinarimonadaceae</taxon>
        <taxon>Salinarimonas</taxon>
    </lineage>
</organism>
<dbReference type="PANTHER" id="PTHR11699">
    <property type="entry name" value="ALDEHYDE DEHYDROGENASE-RELATED"/>
    <property type="match status" value="1"/>
</dbReference>
<gene>
    <name evidence="7" type="ORF">GCM10011322_10750</name>
</gene>
<keyword evidence="3" id="KW-0558">Oxidation</keyword>
<evidence type="ECO:0000259" key="6">
    <source>
        <dbReference type="Pfam" id="PF00171"/>
    </source>
</evidence>
<dbReference type="InterPro" id="IPR016163">
    <property type="entry name" value="Ald_DH_C"/>
</dbReference>
<dbReference type="PROSITE" id="PS00070">
    <property type="entry name" value="ALDEHYDE_DEHYDR_CYS"/>
    <property type="match status" value="1"/>
</dbReference>
<accession>A0A917Q5V4</accession>
<name>A0A917Q5V4_9HYPH</name>
<evidence type="ECO:0000256" key="5">
    <source>
        <dbReference type="RuleBase" id="RU003345"/>
    </source>
</evidence>
<dbReference type="FunFam" id="3.40.605.10:FF:000007">
    <property type="entry name" value="NAD/NADP-dependent betaine aldehyde dehydrogenase"/>
    <property type="match status" value="1"/>
</dbReference>